<protein>
    <submittedName>
        <fullName evidence="2">Uncharacterized protein</fullName>
    </submittedName>
</protein>
<organism evidence="2 3">
    <name type="scientific">Knipowitschia caucasica</name>
    <name type="common">Caucasian dwarf goby</name>
    <name type="synonym">Pomatoschistus caucasicus</name>
    <dbReference type="NCBI Taxonomy" id="637954"/>
    <lineage>
        <taxon>Eukaryota</taxon>
        <taxon>Metazoa</taxon>
        <taxon>Chordata</taxon>
        <taxon>Craniata</taxon>
        <taxon>Vertebrata</taxon>
        <taxon>Euteleostomi</taxon>
        <taxon>Actinopterygii</taxon>
        <taxon>Neopterygii</taxon>
        <taxon>Teleostei</taxon>
        <taxon>Neoteleostei</taxon>
        <taxon>Acanthomorphata</taxon>
        <taxon>Gobiaria</taxon>
        <taxon>Gobiiformes</taxon>
        <taxon>Gobioidei</taxon>
        <taxon>Gobiidae</taxon>
        <taxon>Gobiinae</taxon>
        <taxon>Knipowitschia</taxon>
    </lineage>
</organism>
<sequence>MCLGSFFSSNTTPGTRASAPPIHAHTLSQSERRTCTIGPGVEPITADALRAPANHSGAVSSTSVKDEFPCVQLPRLCAQ</sequence>
<dbReference type="EMBL" id="OZ035838">
    <property type="protein sequence ID" value="CAL1584935.1"/>
    <property type="molecule type" value="Genomic_DNA"/>
</dbReference>
<reference evidence="2 3" key="1">
    <citation type="submission" date="2024-04" db="EMBL/GenBank/DDBJ databases">
        <authorList>
            <person name="Waldvogel A.-M."/>
            <person name="Schoenle A."/>
        </authorList>
    </citation>
    <scope>NUCLEOTIDE SEQUENCE [LARGE SCALE GENOMIC DNA]</scope>
</reference>
<dbReference type="AlphaFoldDB" id="A0AAV2K7I3"/>
<name>A0AAV2K7I3_KNICA</name>
<evidence type="ECO:0000313" key="3">
    <source>
        <dbReference type="Proteomes" id="UP001497482"/>
    </source>
</evidence>
<evidence type="ECO:0000256" key="1">
    <source>
        <dbReference type="SAM" id="MobiDB-lite"/>
    </source>
</evidence>
<keyword evidence="3" id="KW-1185">Reference proteome</keyword>
<feature type="region of interest" description="Disordered" evidence="1">
    <location>
        <begin position="1"/>
        <end position="21"/>
    </location>
</feature>
<gene>
    <name evidence="2" type="ORF">KC01_LOCUS15191</name>
</gene>
<proteinExistence type="predicted"/>
<dbReference type="Proteomes" id="UP001497482">
    <property type="component" value="Chromosome 16"/>
</dbReference>
<evidence type="ECO:0000313" key="2">
    <source>
        <dbReference type="EMBL" id="CAL1584935.1"/>
    </source>
</evidence>
<feature type="compositionally biased region" description="Polar residues" evidence="1">
    <location>
        <begin position="1"/>
        <end position="15"/>
    </location>
</feature>
<accession>A0AAV2K7I3</accession>